<name>A0A9D1R1K6_9BACT</name>
<reference evidence="1" key="1">
    <citation type="journal article" date="2021" name="PeerJ">
        <title>Extensive microbial diversity within the chicken gut microbiome revealed by metagenomics and culture.</title>
        <authorList>
            <person name="Gilroy R."/>
            <person name="Ravi A."/>
            <person name="Getino M."/>
            <person name="Pursley I."/>
            <person name="Horton D.L."/>
            <person name="Alikhan N.F."/>
            <person name="Baker D."/>
            <person name="Gharbi K."/>
            <person name="Hall N."/>
            <person name="Watson M."/>
            <person name="Adriaenssens E.M."/>
            <person name="Foster-Nyarko E."/>
            <person name="Jarju S."/>
            <person name="Secka A."/>
            <person name="Antonio M."/>
            <person name="Oren A."/>
            <person name="Chaudhuri R.R."/>
            <person name="La Ragione R."/>
            <person name="Hildebrand F."/>
            <person name="Pallen M.J."/>
        </authorList>
    </citation>
    <scope>NUCLEOTIDE SEQUENCE</scope>
    <source>
        <strain evidence="1">ChiSxjej5B17-1746</strain>
    </source>
</reference>
<accession>A0A9D1R1K6</accession>
<dbReference type="AlphaFoldDB" id="A0A9D1R1K6"/>
<feature type="non-terminal residue" evidence="1">
    <location>
        <position position="60"/>
    </location>
</feature>
<evidence type="ECO:0000313" key="1">
    <source>
        <dbReference type="EMBL" id="HIW79803.1"/>
    </source>
</evidence>
<dbReference type="Proteomes" id="UP000824264">
    <property type="component" value="Unassembled WGS sequence"/>
</dbReference>
<organism evidence="1 2">
    <name type="scientific">Candidatus Bilophila faecipullorum</name>
    <dbReference type="NCBI Taxonomy" id="2838482"/>
    <lineage>
        <taxon>Bacteria</taxon>
        <taxon>Pseudomonadati</taxon>
        <taxon>Thermodesulfobacteriota</taxon>
        <taxon>Desulfovibrionia</taxon>
        <taxon>Desulfovibrionales</taxon>
        <taxon>Desulfovibrionaceae</taxon>
        <taxon>Bilophila</taxon>
    </lineage>
</organism>
<dbReference type="EMBL" id="DXGI01000443">
    <property type="protein sequence ID" value="HIW79803.1"/>
    <property type="molecule type" value="Genomic_DNA"/>
</dbReference>
<evidence type="ECO:0000313" key="2">
    <source>
        <dbReference type="Proteomes" id="UP000824264"/>
    </source>
</evidence>
<sequence length="60" mass="6614">MRLKAAGHRGVVGYGWSAFIAALEAEARARDARLKDMALAARMALYADARQFRAFLEDGE</sequence>
<proteinExistence type="predicted"/>
<reference evidence="1" key="2">
    <citation type="submission" date="2021-04" db="EMBL/GenBank/DDBJ databases">
        <authorList>
            <person name="Gilroy R."/>
        </authorList>
    </citation>
    <scope>NUCLEOTIDE SEQUENCE</scope>
    <source>
        <strain evidence="1">ChiSxjej5B17-1746</strain>
    </source>
</reference>
<gene>
    <name evidence="1" type="ORF">H9874_11785</name>
</gene>
<protein>
    <submittedName>
        <fullName evidence="1">Uncharacterized protein</fullName>
    </submittedName>
</protein>
<comment type="caution">
    <text evidence="1">The sequence shown here is derived from an EMBL/GenBank/DDBJ whole genome shotgun (WGS) entry which is preliminary data.</text>
</comment>